<keyword evidence="2" id="KW-1185">Reference proteome</keyword>
<name>A0ACA9KBB8_9GLOM</name>
<organism evidence="1 2">
    <name type="scientific">Racocetra persica</name>
    <dbReference type="NCBI Taxonomy" id="160502"/>
    <lineage>
        <taxon>Eukaryota</taxon>
        <taxon>Fungi</taxon>
        <taxon>Fungi incertae sedis</taxon>
        <taxon>Mucoromycota</taxon>
        <taxon>Glomeromycotina</taxon>
        <taxon>Glomeromycetes</taxon>
        <taxon>Diversisporales</taxon>
        <taxon>Gigasporaceae</taxon>
        <taxon>Racocetra</taxon>
    </lineage>
</organism>
<protein>
    <submittedName>
        <fullName evidence="1">32867_t:CDS:1</fullName>
    </submittedName>
</protein>
<comment type="caution">
    <text evidence="1">The sequence shown here is derived from an EMBL/GenBank/DDBJ whole genome shotgun (WGS) entry which is preliminary data.</text>
</comment>
<sequence>LDSSLNGKLRKLAIVPCGTIRMARGEEDLDTIKCKPTDLYDPLNPKIAQLFFDDEKYFPVEKFSNPDNLYYHILKRLGIKTSFSSIDIIKRIETYVKRQKTENNINEVYNKSLNLLIYIDENWNSLSDKNKKFLSMIASKWIPTINKCGNKSFSCSSECRDKKDEYLVSLALPILDYQITSAPFRNHLEWKRYPRVKTVLLQMELCSTMPKDNLNIKNQPRICKAIYTYIDEALSDSDEQSKQEVEELREGLKNIKWIFCEGDFYATKNVVFDLSTNFGKELPIVQLPSNYRNYFSKVFKSMGVREKVDISDFIDIIGDIAREADNEPLTDEILSKTIKILDQIGKECIKSKKEGNPNDLKNLFIPSTDAILVSFEEIKFDDRVGLSNEEKENCKLSHSKISLALAKELGIQMLSEMFTKGSEIDFEDYEQSEPLTTRIKSIISNCSPDSLFKEFLQNADDAGARRFIIYIDERPLHENDHSSLLSEEMYNWQGPAVWIYNDATFEDKDFSALIKLGVGSKSGDESKIGRFGIGITTSYHLTDVLSFVSGEQIAFLDPHAKFLPMRGNSPKRPRGIKLNFLEKKFLTRFNDQCIPYLAIENCNFKQSFNGTLFRLPLRNIELSKKSLISRNSVNPKAILNHFYKIKGSHEILFLRNIGIYSIYHIEKDKHEPQLIWEAKIQNLKDIENIRSKVDYKPQIFQLDTDTKIYDAQKEKTTSEMWLVCTGGNTEITDTALSDFSKEERLTAHGGVAAILARSDNESLNNPLDLTNPPDLDGKEYAYVSCNGSTNLGVHINGHFSLTRDRIVILQPNDNINGNPTSLHVKLLEKIAEIDYERFKKSNISAEKFVSCITKKFCPFSRVKSGLYYSYAISVLQKINDSEVFWTEANGGKFVSLNNAYFYEESESAIANILVEHGISTVKIDKNILGQLKESQNQKGRPDKKYRPINSESVCNLLRKPDVLQSIHQKSTDSYKDVLVLLKFVLQNKNLFSKLTGLQLVPLKDRSIGTFGEQTYYIAKQKHQVLFPQSGPSRFVYDSDDELNKIFESKDFSRFTNIKKLDAPGVLDLLDGVLPNEQEIDWDPSAENGLNRSWLDDIFEKMKWCIELEITSLSKYPLLPVISPCDKLVRMDPSNPLLNCPDNPDEVFMRALGKLGIRLTNIKFNNKHINKSEFFKKGVLNWNYFNVFDSIKRKRKSQNISMELFFDNAAFEKDELKKFREFVKAFFNSQNFQGQKDKNTEIVEIIKELPIWPIGSSEQNEYVPVKKGKVPPRNLSCPLLDTDIFVVEDEYFNIEAYEYVKQCYPPSSGRVPTQQDVEFLEEILLLKDQKIENYLKNRESIPNRSLKTFVRADTLYDANEDLFNQIFDEDKFLPSQLQNNYVCCNALSRIGLKQIIDGTTYIECIREIQKKINYIPDNYTDQNIRSIAKKLTEYLEYFIHNRLRFEDELKQIFEIKFIPFNNNLPNPYSKTTNYTSGYESFSSLYSEVYMNICWTQAKFFDPDIPRFARPPRINMVIEHWNCLFVRKIFQNDSDWEVDRIYQIMEDIYRFVMGKGVMKSELKNLRFLNGDNPFDPNCWVLGENLAFDIQDDRGKLVKVHDRLKPFKKLLIDAGAHIIDDDIEYELAPTNSLRKYELLKYLIEYLRDQKPNSQYHDVTFKVGNHEIGANRFVLSDVATHFDWKFSVNPIIINGIQPDTYKVLLRYLYGMSYSKAVEDVFGEGFDGQDYVEFILDFLKASYKSFKYGITQPNQYSACDKRRILIIFSSK</sequence>
<dbReference type="Proteomes" id="UP000789920">
    <property type="component" value="Unassembled WGS sequence"/>
</dbReference>
<reference evidence="1" key="1">
    <citation type="submission" date="2021-06" db="EMBL/GenBank/DDBJ databases">
        <authorList>
            <person name="Kallberg Y."/>
            <person name="Tangrot J."/>
            <person name="Rosling A."/>
        </authorList>
    </citation>
    <scope>NUCLEOTIDE SEQUENCE</scope>
    <source>
        <strain evidence="1">MA461A</strain>
    </source>
</reference>
<evidence type="ECO:0000313" key="1">
    <source>
        <dbReference type="EMBL" id="CAG8463157.1"/>
    </source>
</evidence>
<accession>A0ACA9KBB8</accession>
<proteinExistence type="predicted"/>
<feature type="non-terminal residue" evidence="1">
    <location>
        <position position="1"/>
    </location>
</feature>
<evidence type="ECO:0000313" key="2">
    <source>
        <dbReference type="Proteomes" id="UP000789920"/>
    </source>
</evidence>
<gene>
    <name evidence="1" type="ORF">RPERSI_LOCUS242</name>
</gene>
<dbReference type="EMBL" id="CAJVQC010000181">
    <property type="protein sequence ID" value="CAG8463157.1"/>
    <property type="molecule type" value="Genomic_DNA"/>
</dbReference>